<dbReference type="InterPro" id="IPR027417">
    <property type="entry name" value="P-loop_NTPase"/>
</dbReference>
<protein>
    <recommendedName>
        <fullName evidence="3">Sulfotransferase</fullName>
    </recommendedName>
</protein>
<dbReference type="SUPFAM" id="SSF52540">
    <property type="entry name" value="P-loop containing nucleoside triphosphate hydrolases"/>
    <property type="match status" value="1"/>
</dbReference>
<dbReference type="Proteomes" id="UP000549052">
    <property type="component" value="Unassembled WGS sequence"/>
</dbReference>
<sequence length="195" mass="22641">MQVEANEWLQHWNHRMNLKGNEAERGFPAALHSIYGSKPRWRWGDKWSDYVFHVKEIKEHFPNAKIIYIYRDGRDVVASMLRKGMADDLNHGFEQWVNAIEAWKSWETEVDHLAIKQEDLLQYPAEVSAYIAHYCGIRLTGTDHARHVLLGSDDVSKHDYVSENRFAHTRSYGALFSDDDVPTHARSLLTSLGYA</sequence>
<evidence type="ECO:0000313" key="1">
    <source>
        <dbReference type="EMBL" id="MBA8877613.1"/>
    </source>
</evidence>
<proteinExistence type="predicted"/>
<dbReference type="Gene3D" id="3.40.50.300">
    <property type="entry name" value="P-loop containing nucleotide triphosphate hydrolases"/>
    <property type="match status" value="1"/>
</dbReference>
<name>A0A839ECC0_9HYPH</name>
<comment type="caution">
    <text evidence="1">The sequence shown here is derived from an EMBL/GenBank/DDBJ whole genome shotgun (WGS) entry which is preliminary data.</text>
</comment>
<dbReference type="AlphaFoldDB" id="A0A839ECC0"/>
<evidence type="ECO:0000313" key="2">
    <source>
        <dbReference type="Proteomes" id="UP000549052"/>
    </source>
</evidence>
<dbReference type="EMBL" id="JACGXN010000001">
    <property type="protein sequence ID" value="MBA8877613.1"/>
    <property type="molecule type" value="Genomic_DNA"/>
</dbReference>
<organism evidence="1 2">
    <name type="scientific">Phyllobacterium myrsinacearum</name>
    <dbReference type="NCBI Taxonomy" id="28101"/>
    <lineage>
        <taxon>Bacteria</taxon>
        <taxon>Pseudomonadati</taxon>
        <taxon>Pseudomonadota</taxon>
        <taxon>Alphaproteobacteria</taxon>
        <taxon>Hyphomicrobiales</taxon>
        <taxon>Phyllobacteriaceae</taxon>
        <taxon>Phyllobacterium</taxon>
    </lineage>
</organism>
<dbReference type="Pfam" id="PF13469">
    <property type="entry name" value="Sulfotransfer_3"/>
    <property type="match status" value="1"/>
</dbReference>
<keyword evidence="2" id="KW-1185">Reference proteome</keyword>
<evidence type="ECO:0008006" key="3">
    <source>
        <dbReference type="Google" id="ProtNLM"/>
    </source>
</evidence>
<accession>A0A839ECC0</accession>
<gene>
    <name evidence="1" type="ORF">FHW16_001295</name>
</gene>
<reference evidence="1 2" key="1">
    <citation type="submission" date="2020-07" db="EMBL/GenBank/DDBJ databases">
        <title>Genomic Encyclopedia of Type Strains, Phase IV (KMG-V): Genome sequencing to study the core and pangenomes of soil and plant-associated prokaryotes.</title>
        <authorList>
            <person name="Whitman W."/>
        </authorList>
    </citation>
    <scope>NUCLEOTIDE SEQUENCE [LARGE SCALE GENOMIC DNA]</scope>
    <source>
        <strain evidence="1 2">AN3</strain>
    </source>
</reference>